<dbReference type="Pfam" id="PF01852">
    <property type="entry name" value="START"/>
    <property type="match status" value="1"/>
</dbReference>
<sequence>MSVGSFAYTIDEGKTDKGGKWRQMYYTIKLPWPFRQRDMIFTEHTRMEQGGDVLVCCRSSKEVNDTTNSLSIKFGRYRAVVRIAGYRLRGIGEGKTEIIYLSDVDLGGVFWIGYFFRKVAQRYIKGIVDMHRKYAKKSREGSLSSPPAPLPFLSRALTAAAKKGGSKGKRLTLSPMFANLQTTPSVADGLNVEMGRMMKRRTVKKDKKDDEHANDNLVL</sequence>
<keyword evidence="4" id="KW-1185">Reference proteome</keyword>
<feature type="compositionally biased region" description="Basic and acidic residues" evidence="1">
    <location>
        <begin position="206"/>
        <end position="219"/>
    </location>
</feature>
<dbReference type="AlphaFoldDB" id="A0A9W7KTL0"/>
<gene>
    <name evidence="3" type="ORF">TrVE_jg4514</name>
</gene>
<protein>
    <recommendedName>
        <fullName evidence="2">START domain-containing protein</fullName>
    </recommendedName>
</protein>
<comment type="caution">
    <text evidence="3">The sequence shown here is derived from an EMBL/GenBank/DDBJ whole genome shotgun (WGS) entry which is preliminary data.</text>
</comment>
<dbReference type="Gene3D" id="3.30.530.20">
    <property type="match status" value="1"/>
</dbReference>
<evidence type="ECO:0000256" key="1">
    <source>
        <dbReference type="SAM" id="MobiDB-lite"/>
    </source>
</evidence>
<dbReference type="SUPFAM" id="SSF55961">
    <property type="entry name" value="Bet v1-like"/>
    <property type="match status" value="1"/>
</dbReference>
<evidence type="ECO:0000259" key="2">
    <source>
        <dbReference type="Pfam" id="PF01852"/>
    </source>
</evidence>
<name>A0A9W7KTL0_9STRA</name>
<evidence type="ECO:0000313" key="4">
    <source>
        <dbReference type="Proteomes" id="UP001165160"/>
    </source>
</evidence>
<proteinExistence type="predicted"/>
<dbReference type="EMBL" id="BRXX01000426">
    <property type="protein sequence ID" value="GMI11193.1"/>
    <property type="molecule type" value="Genomic_DNA"/>
</dbReference>
<dbReference type="InterPro" id="IPR023393">
    <property type="entry name" value="START-like_dom_sf"/>
</dbReference>
<dbReference type="GO" id="GO:0008289">
    <property type="term" value="F:lipid binding"/>
    <property type="evidence" value="ECO:0007669"/>
    <property type="project" value="InterPro"/>
</dbReference>
<dbReference type="InterPro" id="IPR002913">
    <property type="entry name" value="START_lipid-bd_dom"/>
</dbReference>
<feature type="region of interest" description="Disordered" evidence="1">
    <location>
        <begin position="200"/>
        <end position="219"/>
    </location>
</feature>
<accession>A0A9W7KTL0</accession>
<feature type="domain" description="START" evidence="2">
    <location>
        <begin position="25"/>
        <end position="125"/>
    </location>
</feature>
<evidence type="ECO:0000313" key="3">
    <source>
        <dbReference type="EMBL" id="GMI11193.1"/>
    </source>
</evidence>
<organism evidence="3 4">
    <name type="scientific">Triparma verrucosa</name>
    <dbReference type="NCBI Taxonomy" id="1606542"/>
    <lineage>
        <taxon>Eukaryota</taxon>
        <taxon>Sar</taxon>
        <taxon>Stramenopiles</taxon>
        <taxon>Ochrophyta</taxon>
        <taxon>Bolidophyceae</taxon>
        <taxon>Parmales</taxon>
        <taxon>Triparmaceae</taxon>
        <taxon>Triparma</taxon>
    </lineage>
</organism>
<reference evidence="4" key="1">
    <citation type="journal article" date="2023" name="Commun. Biol.">
        <title>Genome analysis of Parmales, the sister group of diatoms, reveals the evolutionary specialization of diatoms from phago-mixotrophs to photoautotrophs.</title>
        <authorList>
            <person name="Ban H."/>
            <person name="Sato S."/>
            <person name="Yoshikawa S."/>
            <person name="Yamada K."/>
            <person name="Nakamura Y."/>
            <person name="Ichinomiya M."/>
            <person name="Sato N."/>
            <person name="Blanc-Mathieu R."/>
            <person name="Endo H."/>
            <person name="Kuwata A."/>
            <person name="Ogata H."/>
        </authorList>
    </citation>
    <scope>NUCLEOTIDE SEQUENCE [LARGE SCALE GENOMIC DNA]</scope>
    <source>
        <strain evidence="4">NIES 3699</strain>
    </source>
</reference>
<dbReference type="Proteomes" id="UP001165160">
    <property type="component" value="Unassembled WGS sequence"/>
</dbReference>